<evidence type="ECO:0000256" key="7">
    <source>
        <dbReference type="RuleBase" id="RU003406"/>
    </source>
</evidence>
<dbReference type="GO" id="GO:0006099">
    <property type="term" value="P:tricarboxylic acid cycle"/>
    <property type="evidence" value="ECO:0007669"/>
    <property type="project" value="UniProtKB-UniPathway"/>
</dbReference>
<organism evidence="8 9">
    <name type="scientific">Oceanobacillus limi</name>
    <dbReference type="NCBI Taxonomy" id="930131"/>
    <lineage>
        <taxon>Bacteria</taxon>
        <taxon>Bacillati</taxon>
        <taxon>Bacillota</taxon>
        <taxon>Bacilli</taxon>
        <taxon>Bacillales</taxon>
        <taxon>Bacillaceae</taxon>
        <taxon>Oceanobacillus</taxon>
    </lineage>
</organism>
<dbReference type="UniPathway" id="UPA00223"/>
<dbReference type="Gene3D" id="1.10.230.10">
    <property type="entry name" value="Cytochrome P450-Terp, domain 2"/>
    <property type="match status" value="1"/>
</dbReference>
<sequence length="359" mass="40879">MYQPGLKGVIATETEISFIDGEQGTLLYRGLPAYTFVQYYTFEETAFYILYGKFPNESECDQFESKLVNNRHIPKYVKKIMDQLPENLGIMDVLRTTISSLDMNEEEAELKLIAVIPTIISYRYRKMKKLQEVEPDPSIHSHVENFVYMLTEKKEKNVVAILETYLILTMEHGLNASTFAARVTISTKSDLIAAITSALGTMKGPLHGGAPTGVIRLLDEINTIDRIHDVILAKLKKKERIMGFGHRVYKTVDPRATALKDTITNMDEVPLWMELAIETERETIKLLNEYKPNQKLYTNVEYYAAAIMKTLDIDSELFTAIFSSSRIVGWCAHAIEQSNNNTIYRPAVKYVGKNNPNAR</sequence>
<feature type="active site" evidence="6">
    <location>
        <position position="301"/>
    </location>
</feature>
<protein>
    <recommendedName>
        <fullName evidence="5">Citrate synthase</fullName>
    </recommendedName>
</protein>
<dbReference type="PANTHER" id="PTHR11739">
    <property type="entry name" value="CITRATE SYNTHASE"/>
    <property type="match status" value="1"/>
</dbReference>
<comment type="catalytic activity">
    <reaction evidence="4">
        <text>oxaloacetate + acetyl-CoA + H2O = citrate + CoA + H(+)</text>
        <dbReference type="Rhea" id="RHEA:16845"/>
        <dbReference type="ChEBI" id="CHEBI:15377"/>
        <dbReference type="ChEBI" id="CHEBI:15378"/>
        <dbReference type="ChEBI" id="CHEBI:16452"/>
        <dbReference type="ChEBI" id="CHEBI:16947"/>
        <dbReference type="ChEBI" id="CHEBI:57287"/>
        <dbReference type="ChEBI" id="CHEBI:57288"/>
        <dbReference type="EC" id="2.3.3.16"/>
    </reaction>
</comment>
<dbReference type="EMBL" id="FOHE01000002">
    <property type="protein sequence ID" value="SES78750.1"/>
    <property type="molecule type" value="Genomic_DNA"/>
</dbReference>
<evidence type="ECO:0000313" key="8">
    <source>
        <dbReference type="EMBL" id="SES78750.1"/>
    </source>
</evidence>
<dbReference type="InterPro" id="IPR002020">
    <property type="entry name" value="Citrate_synthase"/>
</dbReference>
<dbReference type="GO" id="GO:0005975">
    <property type="term" value="P:carbohydrate metabolic process"/>
    <property type="evidence" value="ECO:0007669"/>
    <property type="project" value="TreeGrafter"/>
</dbReference>
<dbReference type="Pfam" id="PF00285">
    <property type="entry name" value="Citrate_synt"/>
    <property type="match status" value="1"/>
</dbReference>
<feature type="active site" evidence="6">
    <location>
        <position position="246"/>
    </location>
</feature>
<dbReference type="PRINTS" id="PR00143">
    <property type="entry name" value="CITRTSNTHASE"/>
</dbReference>
<dbReference type="OrthoDB" id="9800864at2"/>
<comment type="pathway">
    <text evidence="1">Carbohydrate metabolism; tricarboxylic acid cycle.</text>
</comment>
<dbReference type="InterPro" id="IPR016142">
    <property type="entry name" value="Citrate_synth-like_lrg_a-sub"/>
</dbReference>
<comment type="similarity">
    <text evidence="2 5 7">Belongs to the citrate synthase family.</text>
</comment>
<dbReference type="SUPFAM" id="SSF48256">
    <property type="entry name" value="Citrate synthase"/>
    <property type="match status" value="1"/>
</dbReference>
<dbReference type="RefSeq" id="WP_090866763.1">
    <property type="nucleotide sequence ID" value="NZ_FOHE01000002.1"/>
</dbReference>
<dbReference type="GO" id="GO:0005829">
    <property type="term" value="C:cytosol"/>
    <property type="evidence" value="ECO:0007669"/>
    <property type="project" value="TreeGrafter"/>
</dbReference>
<proteinExistence type="inferred from homology"/>
<dbReference type="Gene3D" id="1.10.580.10">
    <property type="entry name" value="Citrate Synthase, domain 1"/>
    <property type="match status" value="1"/>
</dbReference>
<evidence type="ECO:0000256" key="1">
    <source>
        <dbReference type="ARBA" id="ARBA00005163"/>
    </source>
</evidence>
<dbReference type="InterPro" id="IPR019810">
    <property type="entry name" value="Citrate_synthase_AS"/>
</dbReference>
<dbReference type="AlphaFoldDB" id="A0A1H9ZB09"/>
<dbReference type="InterPro" id="IPR016143">
    <property type="entry name" value="Citrate_synth-like_sm_a-sub"/>
</dbReference>
<dbReference type="PROSITE" id="PS00480">
    <property type="entry name" value="CITRATE_SYNTHASE"/>
    <property type="match status" value="1"/>
</dbReference>
<dbReference type="PIRSF" id="PIRSF001369">
    <property type="entry name" value="Citrate_synth"/>
    <property type="match status" value="1"/>
</dbReference>
<dbReference type="InterPro" id="IPR024176">
    <property type="entry name" value="Citrate_synthase_bac-typ"/>
</dbReference>
<evidence type="ECO:0000256" key="4">
    <source>
        <dbReference type="ARBA" id="ARBA00049288"/>
    </source>
</evidence>
<evidence type="ECO:0000313" key="9">
    <source>
        <dbReference type="Proteomes" id="UP000198618"/>
    </source>
</evidence>
<keyword evidence="9" id="KW-1185">Reference proteome</keyword>
<dbReference type="GO" id="GO:0036440">
    <property type="term" value="F:citrate synthase activity"/>
    <property type="evidence" value="ECO:0007669"/>
    <property type="project" value="UniProtKB-EC"/>
</dbReference>
<dbReference type="InterPro" id="IPR036969">
    <property type="entry name" value="Citrate_synthase_sf"/>
</dbReference>
<reference evidence="8 9" key="1">
    <citation type="submission" date="2016-10" db="EMBL/GenBank/DDBJ databases">
        <authorList>
            <person name="de Groot N.N."/>
        </authorList>
    </citation>
    <scope>NUCLEOTIDE SEQUENCE [LARGE SCALE GENOMIC DNA]</scope>
    <source>
        <strain evidence="8 9">IBRC-M 10780</strain>
    </source>
</reference>
<dbReference type="STRING" id="930131.SAMN05216389_102176"/>
<dbReference type="PANTHER" id="PTHR11739:SF4">
    <property type="entry name" value="CITRATE SYNTHASE, PEROXISOMAL"/>
    <property type="match status" value="1"/>
</dbReference>
<evidence type="ECO:0000256" key="3">
    <source>
        <dbReference type="ARBA" id="ARBA00022679"/>
    </source>
</evidence>
<keyword evidence="3 5" id="KW-0808">Transferase</keyword>
<dbReference type="Proteomes" id="UP000198618">
    <property type="component" value="Unassembled WGS sequence"/>
</dbReference>
<accession>A0A1H9ZB09</accession>
<evidence type="ECO:0000256" key="6">
    <source>
        <dbReference type="PIRSR" id="PIRSR001369-1"/>
    </source>
</evidence>
<evidence type="ECO:0000256" key="2">
    <source>
        <dbReference type="ARBA" id="ARBA00010566"/>
    </source>
</evidence>
<evidence type="ECO:0000256" key="5">
    <source>
        <dbReference type="PIRNR" id="PIRNR001369"/>
    </source>
</evidence>
<name>A0A1H9ZB09_9BACI</name>
<gene>
    <name evidence="8" type="ORF">SAMN05216389_102176</name>
</gene>